<feature type="transmembrane region" description="Helical" evidence="6">
    <location>
        <begin position="20"/>
        <end position="38"/>
    </location>
</feature>
<evidence type="ECO:0000259" key="7">
    <source>
        <dbReference type="Pfam" id="PF00361"/>
    </source>
</evidence>
<evidence type="ECO:0000256" key="5">
    <source>
        <dbReference type="RuleBase" id="RU000320"/>
    </source>
</evidence>
<comment type="caution">
    <text evidence="9">The sequence shown here is derived from an EMBL/GenBank/DDBJ whole genome shotgun (WGS) entry which is preliminary data.</text>
</comment>
<accession>A0A2T0TCU4</accession>
<feature type="domain" description="NADH:quinone oxidoreductase/Mrp antiporter transmembrane" evidence="7">
    <location>
        <begin position="154"/>
        <end position="434"/>
    </location>
</feature>
<dbReference type="NCBIfam" id="NF005141">
    <property type="entry name" value="PRK06590.1"/>
    <property type="match status" value="1"/>
</dbReference>
<sequence length="652" mass="69443">MLAPASGATDAVAASGLASLAWLLLALPAFGAAVLLLAGKRADKWGHLLGCATIIAAFAYGLALFFTTLGQGAEERTSELHLFDWIPVGALDVEFGLRLDPLSLTFVLLITGVGSLIHIYSIGYMAHEEGRRKFFAYLNLFVSAMLLLVLGNGFVTLYFGWEGVGLASYLLIGWYQYKPEAASAAKKAFLMNRVGDLGLAIAIFIMFKELGTTTYTDVFARVDELSSGSILAITLLLLLGACGKSGQFPLQAWLPDAMAGPTPVSALIHAATMVTAGVYLIARSNPIYNLSADGRLVVMIIGGVTLLIGCIIGCAYDDFKKVLAYSTVSQIGYMILAVGLGPVGYALGIMHLLTHGFFKAGLFLGAGSVMHGMNDEGNIRRMGGLAKYMPVTFATWALGYLALIGIPPFSGFFSKDAIIAAAFGEPGWRGYVFGGVALLGAALTAFYMTRLLILVFLGKPRWKELKTSEDGREYHPHESPWSMKIPMIVLAVGSVGAGFFLENGERLAGWLEPTLGPLQETHGALDHTMVAILSVALSLVGVALAFLLFGRKPQPTTRPLRVSFPVRAARADLYGNALNEALFARPGTWLSRALVFVDNKGVDGLVNGTAALLGGSSGRLRRLQTGFVRSYALSMLLGAICVLGALLMVRFS</sequence>
<dbReference type="OrthoDB" id="9811798at2"/>
<dbReference type="GO" id="GO:0015990">
    <property type="term" value="P:electron transport coupled proton transport"/>
    <property type="evidence" value="ECO:0007669"/>
    <property type="project" value="TreeGrafter"/>
</dbReference>
<feature type="transmembrane region" description="Helical" evidence="6">
    <location>
        <begin position="385"/>
        <end position="406"/>
    </location>
</feature>
<gene>
    <name evidence="9" type="ORF">CLV43_103223</name>
</gene>
<dbReference type="GO" id="GO:0016020">
    <property type="term" value="C:membrane"/>
    <property type="evidence" value="ECO:0007669"/>
    <property type="project" value="UniProtKB-SubCell"/>
</dbReference>
<protein>
    <submittedName>
        <fullName evidence="9">NADH dehydrogenase subunit L</fullName>
    </submittedName>
</protein>
<feature type="transmembrane region" description="Helical" evidence="6">
    <location>
        <begin position="431"/>
        <end position="457"/>
    </location>
</feature>
<keyword evidence="3 6" id="KW-1133">Transmembrane helix</keyword>
<keyword evidence="2 5" id="KW-0812">Transmembrane</keyword>
<feature type="transmembrane region" description="Helical" evidence="6">
    <location>
        <begin position="102"/>
        <end position="122"/>
    </location>
</feature>
<dbReference type="GO" id="GO:0008137">
    <property type="term" value="F:NADH dehydrogenase (ubiquinone) activity"/>
    <property type="evidence" value="ECO:0007669"/>
    <property type="project" value="InterPro"/>
</dbReference>
<evidence type="ECO:0000259" key="8">
    <source>
        <dbReference type="Pfam" id="PF00662"/>
    </source>
</evidence>
<reference evidence="9 10" key="1">
    <citation type="submission" date="2018-03" db="EMBL/GenBank/DDBJ databases">
        <title>Genomic Encyclopedia of Archaeal and Bacterial Type Strains, Phase II (KMG-II): from individual species to whole genera.</title>
        <authorList>
            <person name="Goeker M."/>
        </authorList>
    </citation>
    <scope>NUCLEOTIDE SEQUENCE [LARGE SCALE GENOMIC DNA]</scope>
    <source>
        <strain evidence="9 10">DSM 44720</strain>
    </source>
</reference>
<evidence type="ECO:0000256" key="6">
    <source>
        <dbReference type="SAM" id="Phobius"/>
    </source>
</evidence>
<dbReference type="EMBL" id="PVTF01000003">
    <property type="protein sequence ID" value="PRY43480.1"/>
    <property type="molecule type" value="Genomic_DNA"/>
</dbReference>
<dbReference type="Gene3D" id="1.20.5.2700">
    <property type="match status" value="1"/>
</dbReference>
<dbReference type="InterPro" id="IPR018393">
    <property type="entry name" value="NADHpl_OxRdtase_5_subgr"/>
</dbReference>
<dbReference type="PRINTS" id="PR01434">
    <property type="entry name" value="NADHDHGNASE5"/>
</dbReference>
<feature type="transmembrane region" description="Helical" evidence="6">
    <location>
        <begin position="528"/>
        <end position="549"/>
    </location>
</feature>
<evidence type="ECO:0000313" key="10">
    <source>
        <dbReference type="Proteomes" id="UP000239494"/>
    </source>
</evidence>
<dbReference type="GO" id="GO:0003954">
    <property type="term" value="F:NADH dehydrogenase activity"/>
    <property type="evidence" value="ECO:0007669"/>
    <property type="project" value="TreeGrafter"/>
</dbReference>
<organism evidence="9 10">
    <name type="scientific">Umezawaea tangerina</name>
    <dbReference type="NCBI Taxonomy" id="84725"/>
    <lineage>
        <taxon>Bacteria</taxon>
        <taxon>Bacillati</taxon>
        <taxon>Actinomycetota</taxon>
        <taxon>Actinomycetes</taxon>
        <taxon>Pseudonocardiales</taxon>
        <taxon>Pseudonocardiaceae</taxon>
        <taxon>Umezawaea</taxon>
    </lineage>
</organism>
<dbReference type="InterPro" id="IPR001750">
    <property type="entry name" value="ND/Mrp_TM"/>
</dbReference>
<feature type="transmembrane region" description="Helical" evidence="6">
    <location>
        <begin position="294"/>
        <end position="319"/>
    </location>
</feature>
<feature type="transmembrane region" description="Helical" evidence="6">
    <location>
        <begin position="134"/>
        <end position="151"/>
    </location>
</feature>
<keyword evidence="10" id="KW-1185">Reference proteome</keyword>
<evidence type="ECO:0000256" key="1">
    <source>
        <dbReference type="ARBA" id="ARBA00004127"/>
    </source>
</evidence>
<evidence type="ECO:0000256" key="4">
    <source>
        <dbReference type="ARBA" id="ARBA00023136"/>
    </source>
</evidence>
<dbReference type="PANTHER" id="PTHR42829:SF2">
    <property type="entry name" value="NADH-UBIQUINONE OXIDOREDUCTASE CHAIN 5"/>
    <property type="match status" value="1"/>
</dbReference>
<proteinExistence type="predicted"/>
<feature type="transmembrane region" description="Helical" evidence="6">
    <location>
        <begin position="45"/>
        <end position="66"/>
    </location>
</feature>
<feature type="domain" description="NADH-Ubiquinone oxidoreductase (complex I) chain 5 N-terminal" evidence="8">
    <location>
        <begin position="85"/>
        <end position="135"/>
    </location>
</feature>
<dbReference type="InterPro" id="IPR001516">
    <property type="entry name" value="Proton_antipo_N"/>
</dbReference>
<feature type="transmembrane region" description="Helical" evidence="6">
    <location>
        <begin position="331"/>
        <end position="350"/>
    </location>
</feature>
<evidence type="ECO:0000256" key="3">
    <source>
        <dbReference type="ARBA" id="ARBA00022989"/>
    </source>
</evidence>
<dbReference type="Pfam" id="PF00662">
    <property type="entry name" value="Proton_antipo_N"/>
    <property type="match status" value="1"/>
</dbReference>
<feature type="transmembrane region" description="Helical" evidence="6">
    <location>
        <begin position="189"/>
        <end position="207"/>
    </location>
</feature>
<dbReference type="Proteomes" id="UP000239494">
    <property type="component" value="Unassembled WGS sequence"/>
</dbReference>
<dbReference type="GO" id="GO:0042773">
    <property type="term" value="P:ATP synthesis coupled electron transport"/>
    <property type="evidence" value="ECO:0007669"/>
    <property type="project" value="InterPro"/>
</dbReference>
<dbReference type="PANTHER" id="PTHR42829">
    <property type="entry name" value="NADH-UBIQUINONE OXIDOREDUCTASE CHAIN 5"/>
    <property type="match status" value="1"/>
</dbReference>
<evidence type="ECO:0000313" key="9">
    <source>
        <dbReference type="EMBL" id="PRY43480.1"/>
    </source>
</evidence>
<dbReference type="RefSeq" id="WP_106187056.1">
    <property type="nucleotide sequence ID" value="NZ_PVTF01000003.1"/>
</dbReference>
<dbReference type="GO" id="GO:0012505">
    <property type="term" value="C:endomembrane system"/>
    <property type="evidence" value="ECO:0007669"/>
    <property type="project" value="UniProtKB-SubCell"/>
</dbReference>
<feature type="transmembrane region" description="Helical" evidence="6">
    <location>
        <begin position="227"/>
        <end position="243"/>
    </location>
</feature>
<dbReference type="InterPro" id="IPR003945">
    <property type="entry name" value="NU5C-like"/>
</dbReference>
<feature type="transmembrane region" description="Helical" evidence="6">
    <location>
        <begin position="264"/>
        <end position="282"/>
    </location>
</feature>
<dbReference type="Pfam" id="PF00361">
    <property type="entry name" value="Proton_antipo_M"/>
    <property type="match status" value="1"/>
</dbReference>
<evidence type="ECO:0000256" key="2">
    <source>
        <dbReference type="ARBA" id="ARBA00022692"/>
    </source>
</evidence>
<keyword evidence="4 6" id="KW-0472">Membrane</keyword>
<feature type="transmembrane region" description="Helical" evidence="6">
    <location>
        <begin position="481"/>
        <end position="501"/>
    </location>
</feature>
<feature type="transmembrane region" description="Helical" evidence="6">
    <location>
        <begin position="631"/>
        <end position="651"/>
    </location>
</feature>
<dbReference type="NCBIfam" id="TIGR01974">
    <property type="entry name" value="NDH_I_L"/>
    <property type="match status" value="1"/>
</dbReference>
<dbReference type="AlphaFoldDB" id="A0A2T0TCU4"/>
<dbReference type="PRINTS" id="PR01435">
    <property type="entry name" value="NPOXDRDTASE5"/>
</dbReference>
<name>A0A2T0TCU4_9PSEU</name>
<comment type="subcellular location">
    <subcellularLocation>
        <location evidence="1">Endomembrane system</location>
        <topology evidence="1">Multi-pass membrane protein</topology>
    </subcellularLocation>
    <subcellularLocation>
        <location evidence="5">Membrane</location>
        <topology evidence="5">Multi-pass membrane protein</topology>
    </subcellularLocation>
</comment>
<dbReference type="GO" id="GO:0048038">
    <property type="term" value="F:quinone binding"/>
    <property type="evidence" value="ECO:0007669"/>
    <property type="project" value="UniProtKB-KW"/>
</dbReference>